<comment type="subcellular location">
    <subcellularLocation>
        <location evidence="1">Membrane</location>
        <topology evidence="1">Multi-pass membrane protein</topology>
    </subcellularLocation>
</comment>
<feature type="transmembrane region" description="Helical" evidence="8">
    <location>
        <begin position="446"/>
        <end position="467"/>
    </location>
</feature>
<evidence type="ECO:0000256" key="4">
    <source>
        <dbReference type="ARBA" id="ARBA00022692"/>
    </source>
</evidence>
<comment type="similarity">
    <text evidence="2">Belongs to the major facilitator superfamily.</text>
</comment>
<dbReference type="Pfam" id="PF10067">
    <property type="entry name" value="DUF2306"/>
    <property type="match status" value="1"/>
</dbReference>
<dbReference type="InterPro" id="IPR018750">
    <property type="entry name" value="DUF2306_membrane"/>
</dbReference>
<evidence type="ECO:0000256" key="2">
    <source>
        <dbReference type="ARBA" id="ARBA00008335"/>
    </source>
</evidence>
<keyword evidence="3" id="KW-0813">Transport</keyword>
<evidence type="ECO:0000256" key="6">
    <source>
        <dbReference type="ARBA" id="ARBA00023136"/>
    </source>
</evidence>
<dbReference type="CDD" id="cd17316">
    <property type="entry name" value="MFS_SV2_like"/>
    <property type="match status" value="1"/>
</dbReference>
<feature type="transmembrane region" description="Helical" evidence="8">
    <location>
        <begin position="693"/>
        <end position="713"/>
    </location>
</feature>
<organism evidence="10 11">
    <name type="scientific">Rhizoctonia solani</name>
    <dbReference type="NCBI Taxonomy" id="456999"/>
    <lineage>
        <taxon>Eukaryota</taxon>
        <taxon>Fungi</taxon>
        <taxon>Dikarya</taxon>
        <taxon>Basidiomycota</taxon>
        <taxon>Agaricomycotina</taxon>
        <taxon>Agaricomycetes</taxon>
        <taxon>Cantharellales</taxon>
        <taxon>Ceratobasidiaceae</taxon>
        <taxon>Rhizoctonia</taxon>
    </lineage>
</organism>
<keyword evidence="5 8" id="KW-1133">Transmembrane helix</keyword>
<dbReference type="Proteomes" id="UP000663846">
    <property type="component" value="Unassembled WGS sequence"/>
</dbReference>
<evidence type="ECO:0000313" key="11">
    <source>
        <dbReference type="Proteomes" id="UP000663846"/>
    </source>
</evidence>
<feature type="region of interest" description="Disordered" evidence="7">
    <location>
        <begin position="539"/>
        <end position="558"/>
    </location>
</feature>
<feature type="transmembrane region" description="Helical" evidence="8">
    <location>
        <begin position="102"/>
        <end position="121"/>
    </location>
</feature>
<feature type="transmembrane region" description="Helical" evidence="8">
    <location>
        <begin position="234"/>
        <end position="257"/>
    </location>
</feature>
<sequence>MARKSEDLPPYSDNRLQPSTTEDRISTSAARDDILPKGSVDPVYQAKAELLNAAIQEIGMGKYQWHLFIVTGFGWLADNLWPIVTGLILAPVVQEFSAKGPFLKLAQNIGLLVGALGWGVGSDIWGRKISFNTTLAIIGIFATVAAASPSFTALSVFAALWSVGVGGNLPVDSAIFLEFLPGTHQYLLTILSIWWAFGQLLGSLVAWPVISNYSCQVTATTCARKDNMACGWRYFLIAMGGLMVVLWFIRFFVFRLYESPKYLMGRGRFADAVDVVHAVAKYNGKSVSLTTEELETAGISGNHADTAKGIEEGPQELDTTARAALKRKFEQFNGDHVRSLFATRTMAISTSLVIAIWALIGLAFPLYNSFVTYFLATRGADFGDGSVYITYRNQVILSVIGVPGALLGGWAVEVPFLGRRGTLSITTILTGIFLFASTTARSSNALLGWNCGYSFTSNIMYGVLYAMTPELFPTKDRGTGNGIAATANRIFGIMAPIIALYADLSTSVPIYVSGALFILAGLVALLLPFEPRVMSSNHLQPQLSENSERSQDSMTNEKAEINRPNPFVRLFQALGFKKGYNFVLWFIFGGAMFGFAMARYMYLNPSIMLSNIAPGEGYWFHRGVYRIGIILHVATTLTAGIIAITQFVPIIRYKAIIAHRTLGYVALFLLVIGTATAFAIMRRSFGGDLSIQSAVVVLGTATLVSALLAWINIKRLQIDQHRKWMLRTWFYAGSIITVRIVMIITAQIISAIGEYYTLWNCGEVLYALDNNSTKLTGLYPMCTGGQLDSIHVPVPAVWTTGLSIGSTLRASFGAAVWIGFLIHAMGVEIYIHLTPGEAARLRKVSYQRQLEAGMKHPGSMGTTSDRLGDNFGVMYKPE</sequence>
<evidence type="ECO:0000256" key="1">
    <source>
        <dbReference type="ARBA" id="ARBA00004141"/>
    </source>
</evidence>
<dbReference type="GO" id="GO:0016020">
    <property type="term" value="C:membrane"/>
    <property type="evidence" value="ECO:0007669"/>
    <property type="project" value="UniProtKB-SubCell"/>
</dbReference>
<feature type="domain" description="Major facilitator superfamily (MFS) profile" evidence="9">
    <location>
        <begin position="52"/>
        <end position="532"/>
    </location>
</feature>
<feature type="transmembrane region" description="Helical" evidence="8">
    <location>
        <begin position="352"/>
        <end position="375"/>
    </location>
</feature>
<gene>
    <name evidence="10" type="ORF">RDB_LOCUS164008</name>
</gene>
<feature type="transmembrane region" description="Helical" evidence="8">
    <location>
        <begin position="187"/>
        <end position="210"/>
    </location>
</feature>
<evidence type="ECO:0000259" key="9">
    <source>
        <dbReference type="PROSITE" id="PS50850"/>
    </source>
</evidence>
<keyword evidence="4 8" id="KW-0812">Transmembrane</keyword>
<dbReference type="PANTHER" id="PTHR23511:SF12">
    <property type="entry name" value="TRANSPORTER, PUTATIVE (AFU_ORTHOLOGUE AFUA_7G01740)-RELATED"/>
    <property type="match status" value="1"/>
</dbReference>
<accession>A0A8H3GRQ2</accession>
<feature type="compositionally biased region" description="Basic and acidic residues" evidence="7">
    <location>
        <begin position="546"/>
        <end position="558"/>
    </location>
</feature>
<proteinExistence type="inferred from homology"/>
<keyword evidence="6 8" id="KW-0472">Membrane</keyword>
<evidence type="ECO:0000256" key="7">
    <source>
        <dbReference type="SAM" id="MobiDB-lite"/>
    </source>
</evidence>
<name>A0A8H3GRQ2_9AGAM</name>
<feature type="transmembrane region" description="Helical" evidence="8">
    <location>
        <begin position="395"/>
        <end position="416"/>
    </location>
</feature>
<feature type="region of interest" description="Disordered" evidence="7">
    <location>
        <begin position="1"/>
        <end position="28"/>
    </location>
</feature>
<dbReference type="Gene3D" id="1.20.1250.20">
    <property type="entry name" value="MFS general substrate transporter like domains"/>
    <property type="match status" value="1"/>
</dbReference>
<protein>
    <recommendedName>
        <fullName evidence="9">Major facilitator superfamily (MFS) profile domain-containing protein</fullName>
    </recommendedName>
</protein>
<feature type="transmembrane region" description="Helical" evidence="8">
    <location>
        <begin position="812"/>
        <end position="833"/>
    </location>
</feature>
<dbReference type="InterPro" id="IPR005828">
    <property type="entry name" value="MFS_sugar_transport-like"/>
</dbReference>
<feature type="transmembrane region" description="Helical" evidence="8">
    <location>
        <begin position="508"/>
        <end position="529"/>
    </location>
</feature>
<feature type="transmembrane region" description="Helical" evidence="8">
    <location>
        <begin position="67"/>
        <end position="90"/>
    </location>
</feature>
<dbReference type="InterPro" id="IPR020846">
    <property type="entry name" value="MFS_dom"/>
</dbReference>
<evidence type="ECO:0000313" key="10">
    <source>
        <dbReference type="EMBL" id="CAE6464451.1"/>
    </source>
</evidence>
<dbReference type="EMBL" id="CAJMWS010000808">
    <property type="protein sequence ID" value="CAE6464451.1"/>
    <property type="molecule type" value="Genomic_DNA"/>
</dbReference>
<dbReference type="PANTHER" id="PTHR23511">
    <property type="entry name" value="SYNAPTIC VESICLE GLYCOPROTEIN 2"/>
    <property type="match status" value="1"/>
</dbReference>
<dbReference type="PROSITE" id="PS50850">
    <property type="entry name" value="MFS"/>
    <property type="match status" value="1"/>
</dbReference>
<evidence type="ECO:0000256" key="5">
    <source>
        <dbReference type="ARBA" id="ARBA00022989"/>
    </source>
</evidence>
<feature type="transmembrane region" description="Helical" evidence="8">
    <location>
        <begin position="423"/>
        <end position="440"/>
    </location>
</feature>
<reference evidence="10" key="1">
    <citation type="submission" date="2021-01" db="EMBL/GenBank/DDBJ databases">
        <authorList>
            <person name="Kaushik A."/>
        </authorList>
    </citation>
    <scope>NUCLEOTIDE SEQUENCE</scope>
    <source>
        <strain evidence="10">AG1-1C</strain>
    </source>
</reference>
<dbReference type="FunFam" id="1.20.1250.20:FF:000171">
    <property type="entry name" value="MFS general substrate transporter"/>
    <property type="match status" value="1"/>
</dbReference>
<evidence type="ECO:0000256" key="8">
    <source>
        <dbReference type="SAM" id="Phobius"/>
    </source>
</evidence>
<dbReference type="Pfam" id="PF00083">
    <property type="entry name" value="Sugar_tr"/>
    <property type="match status" value="1"/>
</dbReference>
<dbReference type="AlphaFoldDB" id="A0A8H3GRQ2"/>
<feature type="transmembrane region" description="Helical" evidence="8">
    <location>
        <begin position="729"/>
        <end position="749"/>
    </location>
</feature>
<feature type="transmembrane region" description="Helical" evidence="8">
    <location>
        <begin position="582"/>
        <end position="603"/>
    </location>
</feature>
<evidence type="ECO:0000256" key="3">
    <source>
        <dbReference type="ARBA" id="ARBA00022448"/>
    </source>
</evidence>
<feature type="transmembrane region" description="Helical" evidence="8">
    <location>
        <begin position="623"/>
        <end position="650"/>
    </location>
</feature>
<dbReference type="GO" id="GO:0022857">
    <property type="term" value="F:transmembrane transporter activity"/>
    <property type="evidence" value="ECO:0007669"/>
    <property type="project" value="InterPro"/>
</dbReference>
<dbReference type="InterPro" id="IPR036259">
    <property type="entry name" value="MFS_trans_sf"/>
</dbReference>
<dbReference type="CDD" id="cd06174">
    <property type="entry name" value="MFS"/>
    <property type="match status" value="1"/>
</dbReference>
<dbReference type="SUPFAM" id="SSF103473">
    <property type="entry name" value="MFS general substrate transporter"/>
    <property type="match status" value="1"/>
</dbReference>
<feature type="transmembrane region" description="Helical" evidence="8">
    <location>
        <begin position="662"/>
        <end position="681"/>
    </location>
</feature>
<feature type="transmembrane region" description="Helical" evidence="8">
    <location>
        <begin position="133"/>
        <end position="152"/>
    </location>
</feature>
<comment type="caution">
    <text evidence="10">The sequence shown here is derived from an EMBL/GenBank/DDBJ whole genome shotgun (WGS) entry which is preliminary data.</text>
</comment>